<accession>A0A6L7GWN9</accession>
<evidence type="ECO:0000259" key="1">
    <source>
        <dbReference type="Pfam" id="PF12697"/>
    </source>
</evidence>
<evidence type="ECO:0000313" key="3">
    <source>
        <dbReference type="Proteomes" id="UP000475545"/>
    </source>
</evidence>
<proteinExistence type="predicted"/>
<dbReference type="Gene3D" id="3.40.50.1820">
    <property type="entry name" value="alpha/beta hydrolase"/>
    <property type="match status" value="1"/>
</dbReference>
<dbReference type="PANTHER" id="PTHR43194">
    <property type="entry name" value="HYDROLASE ALPHA/BETA FOLD FAMILY"/>
    <property type="match status" value="1"/>
</dbReference>
<protein>
    <submittedName>
        <fullName evidence="2">Alpha/beta fold hydrolase</fullName>
    </submittedName>
</protein>
<name>A0A6L7GWN9_9ACTN</name>
<feature type="domain" description="AB hydrolase-1" evidence="1">
    <location>
        <begin position="34"/>
        <end position="199"/>
    </location>
</feature>
<dbReference type="InterPro" id="IPR000073">
    <property type="entry name" value="AB_hydrolase_1"/>
</dbReference>
<sequence length="301" mass="32537">MERGTVPIIFFGNGVTLAADRWVPPSGTVGRGTVVLLHGEGQTRRAWAMTGQRLAQNGWTAIALDARGHGGSQWAPDGDYRINTMVADVRSVISTLSDRPVLVGSSMGGIVAMLAVMSDPALARALALVDVAQRLEPGGNRDTWAFIRSGTSGFATLGEAKDAASTFDNQIGQRLTNGDLRRILTRRDGRWFWHWDPGFLHNESARGYGDDMTTARSRKHIHEAAASLMAPRLIEPKHTPSSVAESIVQERHQIARTTTWIDTGDGLASVARNDNDSVSTDLVSLLDSLDVGRHGRALLPL</sequence>
<dbReference type="RefSeq" id="WP_160903590.1">
    <property type="nucleotide sequence ID" value="NZ_WMBR01000005.1"/>
</dbReference>
<dbReference type="EMBL" id="WMBR01000005">
    <property type="protein sequence ID" value="MXP23431.1"/>
    <property type="molecule type" value="Genomic_DNA"/>
</dbReference>
<organism evidence="2 3">
    <name type="scientific">Gordonia mangrovi</name>
    <dbReference type="NCBI Taxonomy" id="2665643"/>
    <lineage>
        <taxon>Bacteria</taxon>
        <taxon>Bacillati</taxon>
        <taxon>Actinomycetota</taxon>
        <taxon>Actinomycetes</taxon>
        <taxon>Mycobacteriales</taxon>
        <taxon>Gordoniaceae</taxon>
        <taxon>Gordonia</taxon>
    </lineage>
</organism>
<keyword evidence="2" id="KW-0378">Hydrolase</keyword>
<dbReference type="SUPFAM" id="SSF53474">
    <property type="entry name" value="alpha/beta-Hydrolases"/>
    <property type="match status" value="1"/>
</dbReference>
<dbReference type="Pfam" id="PF12697">
    <property type="entry name" value="Abhydrolase_6"/>
    <property type="match status" value="1"/>
</dbReference>
<dbReference type="Proteomes" id="UP000475545">
    <property type="component" value="Unassembled WGS sequence"/>
</dbReference>
<gene>
    <name evidence="2" type="ORF">GIY30_19000</name>
</gene>
<dbReference type="PANTHER" id="PTHR43194:SF2">
    <property type="entry name" value="PEROXISOMAL MEMBRANE PROTEIN LPX1"/>
    <property type="match status" value="1"/>
</dbReference>
<dbReference type="InterPro" id="IPR050228">
    <property type="entry name" value="Carboxylesterase_BioH"/>
</dbReference>
<dbReference type="InterPro" id="IPR029058">
    <property type="entry name" value="AB_hydrolase_fold"/>
</dbReference>
<evidence type="ECO:0000313" key="2">
    <source>
        <dbReference type="EMBL" id="MXP23431.1"/>
    </source>
</evidence>
<dbReference type="AlphaFoldDB" id="A0A6L7GWN9"/>
<keyword evidence="3" id="KW-1185">Reference proteome</keyword>
<dbReference type="GO" id="GO:0016787">
    <property type="term" value="F:hydrolase activity"/>
    <property type="evidence" value="ECO:0007669"/>
    <property type="project" value="UniProtKB-KW"/>
</dbReference>
<comment type="caution">
    <text evidence="2">The sequence shown here is derived from an EMBL/GenBank/DDBJ whole genome shotgun (WGS) entry which is preliminary data.</text>
</comment>
<reference evidence="2 3" key="1">
    <citation type="submission" date="2019-11" db="EMBL/GenBank/DDBJ databases">
        <title>Gordonia sp. nov., a novel actinobacterium isolated from mangrove soil in Hainan.</title>
        <authorList>
            <person name="Huang X."/>
            <person name="Xie Y."/>
            <person name="Chu X."/>
            <person name="Xiao K."/>
        </authorList>
    </citation>
    <scope>NUCLEOTIDE SEQUENCE [LARGE SCALE GENOMIC DNA]</scope>
    <source>
        <strain evidence="2 3">HNM0687</strain>
    </source>
</reference>